<organism evidence="2 3">
    <name type="scientific">Mikania micrantha</name>
    <name type="common">bitter vine</name>
    <dbReference type="NCBI Taxonomy" id="192012"/>
    <lineage>
        <taxon>Eukaryota</taxon>
        <taxon>Viridiplantae</taxon>
        <taxon>Streptophyta</taxon>
        <taxon>Embryophyta</taxon>
        <taxon>Tracheophyta</taxon>
        <taxon>Spermatophyta</taxon>
        <taxon>Magnoliopsida</taxon>
        <taxon>eudicotyledons</taxon>
        <taxon>Gunneridae</taxon>
        <taxon>Pentapetalae</taxon>
        <taxon>asterids</taxon>
        <taxon>campanulids</taxon>
        <taxon>Asterales</taxon>
        <taxon>Asteraceae</taxon>
        <taxon>Asteroideae</taxon>
        <taxon>Heliantheae alliance</taxon>
        <taxon>Eupatorieae</taxon>
        <taxon>Mikania</taxon>
    </lineage>
</organism>
<evidence type="ECO:0008006" key="4">
    <source>
        <dbReference type="Google" id="ProtNLM"/>
    </source>
</evidence>
<sequence>MEQRPRSMLRPKPNSYGELLLQMILGLNTTNGWGKIVPWAPQVQVLNHCSIGVFVTNGGWNSVLESIGAGVPMICRSFFTDNPINTWMVERVWRVSVRIECRSFTKHGTCGALQLVLSSSSYDGLKQRVEALKDLVHNSVGPNGSCVHNFNTLVDVVTGATL</sequence>
<keyword evidence="1" id="KW-0808">Transferase</keyword>
<dbReference type="InterPro" id="IPR002213">
    <property type="entry name" value="UDP_glucos_trans"/>
</dbReference>
<dbReference type="OrthoDB" id="5835829at2759"/>
<protein>
    <recommendedName>
        <fullName evidence="4">UDP-glycosyltransferases domain-containing protein</fullName>
    </recommendedName>
</protein>
<dbReference type="GO" id="GO:0008194">
    <property type="term" value="F:UDP-glycosyltransferase activity"/>
    <property type="evidence" value="ECO:0007669"/>
    <property type="project" value="InterPro"/>
</dbReference>
<accession>A0A5N6M2C7</accession>
<proteinExistence type="predicted"/>
<dbReference type="Pfam" id="PF00201">
    <property type="entry name" value="UDPGT"/>
    <property type="match status" value="1"/>
</dbReference>
<dbReference type="Gene3D" id="3.40.50.2000">
    <property type="entry name" value="Glycogen Phosphorylase B"/>
    <property type="match status" value="1"/>
</dbReference>
<dbReference type="PANTHER" id="PTHR48045">
    <property type="entry name" value="UDP-GLYCOSYLTRANSFERASE 72B1"/>
    <property type="match status" value="1"/>
</dbReference>
<dbReference type="Proteomes" id="UP000326396">
    <property type="component" value="Linkage Group LG7"/>
</dbReference>
<dbReference type="CDD" id="cd03784">
    <property type="entry name" value="GT1_Gtf-like"/>
    <property type="match status" value="1"/>
</dbReference>
<name>A0A5N6M2C7_9ASTR</name>
<dbReference type="EMBL" id="SZYD01000017">
    <property type="protein sequence ID" value="KAD3068064.1"/>
    <property type="molecule type" value="Genomic_DNA"/>
</dbReference>
<evidence type="ECO:0000256" key="1">
    <source>
        <dbReference type="ARBA" id="ARBA00022679"/>
    </source>
</evidence>
<dbReference type="SUPFAM" id="SSF53756">
    <property type="entry name" value="UDP-Glycosyltransferase/glycogen phosphorylase"/>
    <property type="match status" value="1"/>
</dbReference>
<evidence type="ECO:0000313" key="2">
    <source>
        <dbReference type="EMBL" id="KAD3068064.1"/>
    </source>
</evidence>
<dbReference type="PANTHER" id="PTHR48045:SF34">
    <property type="entry name" value="ISOFLAVONE 7-O-GLUCOSYLTRANSFERASE 1-LIKE"/>
    <property type="match status" value="1"/>
</dbReference>
<dbReference type="AlphaFoldDB" id="A0A5N6M2C7"/>
<evidence type="ECO:0000313" key="3">
    <source>
        <dbReference type="Proteomes" id="UP000326396"/>
    </source>
</evidence>
<gene>
    <name evidence="2" type="ORF">E3N88_35944</name>
</gene>
<keyword evidence="3" id="KW-1185">Reference proteome</keyword>
<comment type="caution">
    <text evidence="2">The sequence shown here is derived from an EMBL/GenBank/DDBJ whole genome shotgun (WGS) entry which is preliminary data.</text>
</comment>
<reference evidence="2 3" key="1">
    <citation type="submission" date="2019-05" db="EMBL/GenBank/DDBJ databases">
        <title>Mikania micrantha, genome provides insights into the molecular mechanism of rapid growth.</title>
        <authorList>
            <person name="Liu B."/>
        </authorList>
    </citation>
    <scope>NUCLEOTIDE SEQUENCE [LARGE SCALE GENOMIC DNA]</scope>
    <source>
        <strain evidence="2">NLD-2019</strain>
        <tissue evidence="2">Leaf</tissue>
    </source>
</reference>